<feature type="region of interest" description="Disordered" evidence="2">
    <location>
        <begin position="726"/>
        <end position="758"/>
    </location>
</feature>
<proteinExistence type="predicted"/>
<feature type="region of interest" description="Disordered" evidence="2">
    <location>
        <begin position="209"/>
        <end position="235"/>
    </location>
</feature>
<feature type="region of interest" description="Disordered" evidence="2">
    <location>
        <begin position="500"/>
        <end position="572"/>
    </location>
</feature>
<evidence type="ECO:0000313" key="4">
    <source>
        <dbReference type="Proteomes" id="UP001153076"/>
    </source>
</evidence>
<accession>A0A9Q1Q9F4</accession>
<keyword evidence="4" id="KW-1185">Reference proteome</keyword>
<reference evidence="3" key="1">
    <citation type="submission" date="2022-04" db="EMBL/GenBank/DDBJ databases">
        <title>Carnegiea gigantea Genome sequencing and assembly v2.</title>
        <authorList>
            <person name="Copetti D."/>
            <person name="Sanderson M.J."/>
            <person name="Burquez A."/>
            <person name="Wojciechowski M.F."/>
        </authorList>
    </citation>
    <scope>NUCLEOTIDE SEQUENCE</scope>
    <source>
        <strain evidence="3">SGP5-SGP5p</strain>
        <tissue evidence="3">Aerial part</tissue>
    </source>
</reference>
<dbReference type="EMBL" id="JAKOGI010000513">
    <property type="protein sequence ID" value="KAJ8433872.1"/>
    <property type="molecule type" value="Genomic_DNA"/>
</dbReference>
<evidence type="ECO:0000256" key="2">
    <source>
        <dbReference type="SAM" id="MobiDB-lite"/>
    </source>
</evidence>
<sequence length="758" mass="84809">MVINDAAKLRLISRETEESLMLELRKLRWDIIDSIDAQVSSPGGNGRREGKKEEIIHFSNFTSTEMVPEYPLRETEAQCPRPLLEDDPILCPSFNLGVATRYAQDSKSPEMVQAIFYAMVMNKVSERGITCRISAKCLMWALQLREPRVFHPMNLPADLASSSGPVEVSGTPLWSSCEHSSTPGVLSPEVEVSYPWEITIPNYMTNFQGPEFPGAPTHSDPQDGPGRHFPDPKVTPTLKRTTLEKQYLLPIGYTFVIPKADATMNKSPTKCIVVYRTALNYSLRFPLHPVLEEILNKYELAPAQVLPTSWHNICSFITTYELRGFACSARTFSLVHTIQRAPKETKDLGWYCFNNRPGFIAAIEKKSKMKHWKYDFLFVGETFLTGTSVSLLGTPLGNPRPRKEKRPVISNSTYGTTISPDLNFMAQAIEYVKGPERRKSKSSDREPLNWLPKLKGFRNDFFLTAASLLILKNFSKGIDRPNAPPLVPREKKPAISVLVRKRQRIEGRPDETAASTPTHAGEVGARWSSPQPSGGRSTGDRTPDLQEQAASSKTVGDGSQAVSGSPLSTQQPSTNFIKMKFATKFSLVQELVKSWDLATSGTSNSLKITEEEVTMAGAFAQGVRAAAECRRLEGLATQYQWRWEKLKADQDAREAEKKDLERQLEEALAKAKGGLSQGARLSARPCRYLRVFAQSPGDTAQKFQEDSYFEAYLHYIDERQWSEDKGRNLEEVEYIPPPGEGEGVRDKATNPLDTEASE</sequence>
<keyword evidence="1" id="KW-0175">Coiled coil</keyword>
<comment type="caution">
    <text evidence="3">The sequence shown here is derived from an EMBL/GenBank/DDBJ whole genome shotgun (WGS) entry which is preliminary data.</text>
</comment>
<protein>
    <submittedName>
        <fullName evidence="3">Uncharacterized protein</fullName>
    </submittedName>
</protein>
<dbReference type="AlphaFoldDB" id="A0A9Q1Q9F4"/>
<evidence type="ECO:0000256" key="1">
    <source>
        <dbReference type="SAM" id="Coils"/>
    </source>
</evidence>
<dbReference type="OrthoDB" id="1752359at2759"/>
<name>A0A9Q1Q9F4_9CARY</name>
<organism evidence="3 4">
    <name type="scientific">Carnegiea gigantea</name>
    <dbReference type="NCBI Taxonomy" id="171969"/>
    <lineage>
        <taxon>Eukaryota</taxon>
        <taxon>Viridiplantae</taxon>
        <taxon>Streptophyta</taxon>
        <taxon>Embryophyta</taxon>
        <taxon>Tracheophyta</taxon>
        <taxon>Spermatophyta</taxon>
        <taxon>Magnoliopsida</taxon>
        <taxon>eudicotyledons</taxon>
        <taxon>Gunneridae</taxon>
        <taxon>Pentapetalae</taxon>
        <taxon>Caryophyllales</taxon>
        <taxon>Cactineae</taxon>
        <taxon>Cactaceae</taxon>
        <taxon>Cactoideae</taxon>
        <taxon>Echinocereeae</taxon>
        <taxon>Carnegiea</taxon>
    </lineage>
</organism>
<evidence type="ECO:0000313" key="3">
    <source>
        <dbReference type="EMBL" id="KAJ8433872.1"/>
    </source>
</evidence>
<gene>
    <name evidence="3" type="ORF">Cgig2_021255</name>
</gene>
<feature type="compositionally biased region" description="Polar residues" evidence="2">
    <location>
        <begin position="560"/>
        <end position="572"/>
    </location>
</feature>
<feature type="coiled-coil region" evidence="1">
    <location>
        <begin position="643"/>
        <end position="677"/>
    </location>
</feature>
<dbReference type="Proteomes" id="UP001153076">
    <property type="component" value="Unassembled WGS sequence"/>
</dbReference>